<name>A0A858R8Q9_9PROT</name>
<dbReference type="Proteomes" id="UP000501891">
    <property type="component" value="Chromosome"/>
</dbReference>
<organism evidence="1 2">
    <name type="scientific">Aerophototrophica crusticola</name>
    <dbReference type="NCBI Taxonomy" id="1709002"/>
    <lineage>
        <taxon>Bacteria</taxon>
        <taxon>Pseudomonadati</taxon>
        <taxon>Pseudomonadota</taxon>
        <taxon>Alphaproteobacteria</taxon>
        <taxon>Rhodospirillales</taxon>
        <taxon>Rhodospirillaceae</taxon>
        <taxon>Aerophototrophica</taxon>
    </lineage>
</organism>
<dbReference type="AlphaFoldDB" id="A0A858R8Q9"/>
<keyword evidence="2" id="KW-1185">Reference proteome</keyword>
<protein>
    <submittedName>
        <fullName evidence="1">Uncharacterized protein</fullName>
    </submittedName>
</protein>
<evidence type="ECO:0000313" key="2">
    <source>
        <dbReference type="Proteomes" id="UP000501891"/>
    </source>
</evidence>
<evidence type="ECO:0000313" key="1">
    <source>
        <dbReference type="EMBL" id="QJE73999.1"/>
    </source>
</evidence>
<sequence length="88" mass="9599">MISPAIAAARAKLEEIERRMQTAGDDESNRLSAELERTTLWLAREPALSPADSAAKLQTLLTRLRRDLPPDNAPAVTDYLLLESALAG</sequence>
<reference evidence="1" key="1">
    <citation type="submission" date="2020-04" db="EMBL/GenBank/DDBJ databases">
        <title>A desert anoxygenic phototrophic bacterium fixes CO2 using RubisCO under aerobic conditions.</title>
        <authorList>
            <person name="Tang K."/>
        </authorList>
    </citation>
    <scope>NUCLEOTIDE SEQUENCE [LARGE SCALE GENOMIC DNA]</scope>
    <source>
        <strain evidence="1">MIMtkB3</strain>
    </source>
</reference>
<gene>
    <name evidence="1" type="ORF">HHL28_13650</name>
</gene>
<dbReference type="KEGG" id="acru:HHL28_13650"/>
<proteinExistence type="predicted"/>
<accession>A0A858R8Q9</accession>
<dbReference type="EMBL" id="CP051775">
    <property type="protein sequence ID" value="QJE73999.1"/>
    <property type="molecule type" value="Genomic_DNA"/>
</dbReference>